<evidence type="ECO:0000313" key="7">
    <source>
        <dbReference type="Proteomes" id="UP000294543"/>
    </source>
</evidence>
<dbReference type="Gene3D" id="1.10.357.10">
    <property type="entry name" value="Tetracycline Repressor, domain 2"/>
    <property type="match status" value="1"/>
</dbReference>
<evidence type="ECO:0000256" key="4">
    <source>
        <dbReference type="PROSITE-ProRule" id="PRU00335"/>
    </source>
</evidence>
<dbReference type="OrthoDB" id="155497at2"/>
<proteinExistence type="predicted"/>
<dbReference type="RefSeq" id="WP_132505214.1">
    <property type="nucleotide sequence ID" value="NZ_SMKP01000011.1"/>
</dbReference>
<evidence type="ECO:0000313" key="6">
    <source>
        <dbReference type="EMBL" id="TDD24444.1"/>
    </source>
</evidence>
<dbReference type="AlphaFoldDB" id="A0A4R4X2J8"/>
<comment type="caution">
    <text evidence="6">The sequence shown here is derived from an EMBL/GenBank/DDBJ whole genome shotgun (WGS) entry which is preliminary data.</text>
</comment>
<accession>A0A4R4X2J8</accession>
<gene>
    <name evidence="6" type="ORF">E1294_05635</name>
</gene>
<keyword evidence="2 4" id="KW-0238">DNA-binding</keyword>
<evidence type="ECO:0000256" key="3">
    <source>
        <dbReference type="ARBA" id="ARBA00023163"/>
    </source>
</evidence>
<feature type="domain" description="HTH tetR-type" evidence="5">
    <location>
        <begin position="9"/>
        <end position="69"/>
    </location>
</feature>
<evidence type="ECO:0000256" key="1">
    <source>
        <dbReference type="ARBA" id="ARBA00023015"/>
    </source>
</evidence>
<dbReference type="InterPro" id="IPR050109">
    <property type="entry name" value="HTH-type_TetR-like_transc_reg"/>
</dbReference>
<protein>
    <submittedName>
        <fullName evidence="6">TetR family transcriptional regulator</fullName>
    </submittedName>
</protein>
<keyword evidence="7" id="KW-1185">Reference proteome</keyword>
<dbReference type="Gene3D" id="1.10.10.60">
    <property type="entry name" value="Homeodomain-like"/>
    <property type="match status" value="1"/>
</dbReference>
<sequence length="215" mass="23452">MGLRELKKEQTRRLLMETAWRLFADRGFDQVRVTEIAREAQVSEATVFKYFPAKEDLFYSGLDDFGGRLVTAVAERPAGEPALSACRRFLLDANGGLLAQIEDGDQEALDRLRTVNRVISASPTLQAREEQSFARCTAALAELLATEAGAPPGDPAAAAAAHALVGVHRTLVARVRRRITADDTPRTLRADVEETSARAFAVLERGLSDYAVKPA</sequence>
<dbReference type="PRINTS" id="PR00455">
    <property type="entry name" value="HTHTETR"/>
</dbReference>
<dbReference type="Proteomes" id="UP000294543">
    <property type="component" value="Unassembled WGS sequence"/>
</dbReference>
<dbReference type="PROSITE" id="PS50977">
    <property type="entry name" value="HTH_TETR_2"/>
    <property type="match status" value="1"/>
</dbReference>
<dbReference type="EMBL" id="SMKP01000011">
    <property type="protein sequence ID" value="TDD24444.1"/>
    <property type="molecule type" value="Genomic_DNA"/>
</dbReference>
<dbReference type="GO" id="GO:0003700">
    <property type="term" value="F:DNA-binding transcription factor activity"/>
    <property type="evidence" value="ECO:0007669"/>
    <property type="project" value="TreeGrafter"/>
</dbReference>
<evidence type="ECO:0000256" key="2">
    <source>
        <dbReference type="ARBA" id="ARBA00023125"/>
    </source>
</evidence>
<feature type="DNA-binding region" description="H-T-H motif" evidence="4">
    <location>
        <begin position="32"/>
        <end position="51"/>
    </location>
</feature>
<dbReference type="Pfam" id="PF00440">
    <property type="entry name" value="TetR_N"/>
    <property type="match status" value="1"/>
</dbReference>
<dbReference type="InterPro" id="IPR041347">
    <property type="entry name" value="MftR_C"/>
</dbReference>
<name>A0A4R4X2J8_9ACTN</name>
<dbReference type="Pfam" id="PF17754">
    <property type="entry name" value="TetR_C_14"/>
    <property type="match status" value="1"/>
</dbReference>
<dbReference type="GO" id="GO:0000976">
    <property type="term" value="F:transcription cis-regulatory region binding"/>
    <property type="evidence" value="ECO:0007669"/>
    <property type="project" value="TreeGrafter"/>
</dbReference>
<dbReference type="FunFam" id="1.10.10.60:FF:000141">
    <property type="entry name" value="TetR family transcriptional regulator"/>
    <property type="match status" value="1"/>
</dbReference>
<keyword evidence="3" id="KW-0804">Transcription</keyword>
<dbReference type="PANTHER" id="PTHR30055">
    <property type="entry name" value="HTH-TYPE TRANSCRIPTIONAL REGULATOR RUTR"/>
    <property type="match status" value="1"/>
</dbReference>
<dbReference type="InterPro" id="IPR001647">
    <property type="entry name" value="HTH_TetR"/>
</dbReference>
<evidence type="ECO:0000259" key="5">
    <source>
        <dbReference type="PROSITE" id="PS50977"/>
    </source>
</evidence>
<dbReference type="PANTHER" id="PTHR30055:SF234">
    <property type="entry name" value="HTH-TYPE TRANSCRIPTIONAL REGULATOR BETI"/>
    <property type="match status" value="1"/>
</dbReference>
<organism evidence="6 7">
    <name type="scientific">Nonomuraea diastatica</name>
    <dbReference type="NCBI Taxonomy" id="1848329"/>
    <lineage>
        <taxon>Bacteria</taxon>
        <taxon>Bacillati</taxon>
        <taxon>Actinomycetota</taxon>
        <taxon>Actinomycetes</taxon>
        <taxon>Streptosporangiales</taxon>
        <taxon>Streptosporangiaceae</taxon>
        <taxon>Nonomuraea</taxon>
    </lineage>
</organism>
<keyword evidence="1" id="KW-0805">Transcription regulation</keyword>
<dbReference type="SUPFAM" id="SSF46689">
    <property type="entry name" value="Homeodomain-like"/>
    <property type="match status" value="1"/>
</dbReference>
<dbReference type="GO" id="GO:0045892">
    <property type="term" value="P:negative regulation of DNA-templated transcription"/>
    <property type="evidence" value="ECO:0007669"/>
    <property type="project" value="UniProtKB-ARBA"/>
</dbReference>
<reference evidence="6 7" key="1">
    <citation type="submission" date="2019-03" db="EMBL/GenBank/DDBJ databases">
        <title>Draft genome sequences of novel Actinobacteria.</title>
        <authorList>
            <person name="Sahin N."/>
            <person name="Ay H."/>
            <person name="Saygin H."/>
        </authorList>
    </citation>
    <scope>NUCLEOTIDE SEQUENCE [LARGE SCALE GENOMIC DNA]</scope>
    <source>
        <strain evidence="6 7">KC712</strain>
    </source>
</reference>
<dbReference type="InterPro" id="IPR009057">
    <property type="entry name" value="Homeodomain-like_sf"/>
</dbReference>